<sequence>MFPFSIRLCCSIVLAAFASVEMKPTRTAGFYVKTIFNLYFAQSGQNWFSVHKPLGRFKNPTLLLCLKRTLL</sequence>
<dbReference type="AlphaFoldDB" id="A0A2M4B6L7"/>
<feature type="signal peptide" evidence="1">
    <location>
        <begin position="1"/>
        <end position="22"/>
    </location>
</feature>
<evidence type="ECO:0000256" key="1">
    <source>
        <dbReference type="SAM" id="SignalP"/>
    </source>
</evidence>
<organism evidence="2">
    <name type="scientific">Anopheles triannulatus</name>
    <dbReference type="NCBI Taxonomy" id="58253"/>
    <lineage>
        <taxon>Eukaryota</taxon>
        <taxon>Metazoa</taxon>
        <taxon>Ecdysozoa</taxon>
        <taxon>Arthropoda</taxon>
        <taxon>Hexapoda</taxon>
        <taxon>Insecta</taxon>
        <taxon>Pterygota</taxon>
        <taxon>Neoptera</taxon>
        <taxon>Endopterygota</taxon>
        <taxon>Diptera</taxon>
        <taxon>Nematocera</taxon>
        <taxon>Culicoidea</taxon>
        <taxon>Culicidae</taxon>
        <taxon>Anophelinae</taxon>
        <taxon>Anopheles</taxon>
    </lineage>
</organism>
<keyword evidence="1" id="KW-0732">Signal</keyword>
<accession>A0A2M4B6L7</accession>
<feature type="chain" id="PRO_5014708011" evidence="1">
    <location>
        <begin position="23"/>
        <end position="71"/>
    </location>
</feature>
<dbReference type="EMBL" id="GGFK01015372">
    <property type="protein sequence ID" value="MBW48693.1"/>
    <property type="molecule type" value="Transcribed_RNA"/>
</dbReference>
<proteinExistence type="predicted"/>
<protein>
    <submittedName>
        <fullName evidence="2">Putative secreted protein</fullName>
    </submittedName>
</protein>
<evidence type="ECO:0000313" key="2">
    <source>
        <dbReference type="EMBL" id="MBW48693.1"/>
    </source>
</evidence>
<reference evidence="2" key="1">
    <citation type="submission" date="2018-01" db="EMBL/GenBank/DDBJ databases">
        <title>An insight into the sialome of Amazonian anophelines.</title>
        <authorList>
            <person name="Ribeiro J.M."/>
            <person name="Scarpassa V."/>
            <person name="Calvo E."/>
        </authorList>
    </citation>
    <scope>NUCLEOTIDE SEQUENCE</scope>
    <source>
        <tissue evidence="2">Salivary glands</tissue>
    </source>
</reference>
<name>A0A2M4B6L7_9DIPT</name>